<dbReference type="InterPro" id="IPR036737">
    <property type="entry name" value="OmpA-like_sf"/>
</dbReference>
<evidence type="ECO:0000313" key="3">
    <source>
        <dbReference type="EMBL" id="MCL1127434.1"/>
    </source>
</evidence>
<dbReference type="PANTHER" id="PTHR30329:SF21">
    <property type="entry name" value="LIPOPROTEIN YIAD-RELATED"/>
    <property type="match status" value="1"/>
</dbReference>
<evidence type="ECO:0000313" key="4">
    <source>
        <dbReference type="Proteomes" id="UP001203423"/>
    </source>
</evidence>
<dbReference type="InterPro" id="IPR050330">
    <property type="entry name" value="Bact_OuterMem_StrucFunc"/>
</dbReference>
<dbReference type="SUPFAM" id="SSF103088">
    <property type="entry name" value="OmpA-like"/>
    <property type="match status" value="1"/>
</dbReference>
<proteinExistence type="predicted"/>
<dbReference type="PROSITE" id="PS51123">
    <property type="entry name" value="OMPA_2"/>
    <property type="match status" value="1"/>
</dbReference>
<evidence type="ECO:0000256" key="1">
    <source>
        <dbReference type="PROSITE-ProRule" id="PRU00473"/>
    </source>
</evidence>
<dbReference type="Proteomes" id="UP001203423">
    <property type="component" value="Unassembled WGS sequence"/>
</dbReference>
<dbReference type="Gene3D" id="3.30.1330.60">
    <property type="entry name" value="OmpA-like domain"/>
    <property type="match status" value="1"/>
</dbReference>
<sequence>MKKLAYPLILGLLSACSSIDTMDQPTIQVYDLNDYDLDGVIAERDRCKDTPLGATVDNYGCPIVELIHQREEINIQFANNSSTIPLVFYSEVEAVANLMKAYPTATVSIEGHTSKTGDYEHNLTLSKNRAAAVSTLLSTKYGIDPKRLSSIGYGYDRPINPAHPAAAVNRRVVIDISNNQKATDMDWHIYSVDEDAK</sequence>
<feature type="domain" description="OmpA-like" evidence="2">
    <location>
        <begin position="64"/>
        <end position="180"/>
    </location>
</feature>
<dbReference type="RefSeq" id="WP_248942882.1">
    <property type="nucleotide sequence ID" value="NZ_JAKIKS010000159.1"/>
</dbReference>
<dbReference type="EMBL" id="JAKIKS010000159">
    <property type="protein sequence ID" value="MCL1127434.1"/>
    <property type="molecule type" value="Genomic_DNA"/>
</dbReference>
<dbReference type="PROSITE" id="PS51257">
    <property type="entry name" value="PROKAR_LIPOPROTEIN"/>
    <property type="match status" value="1"/>
</dbReference>
<dbReference type="CDD" id="cd07185">
    <property type="entry name" value="OmpA_C-like"/>
    <property type="match status" value="1"/>
</dbReference>
<dbReference type="InterPro" id="IPR006665">
    <property type="entry name" value="OmpA-like"/>
</dbReference>
<gene>
    <name evidence="3" type="ORF">L2764_23905</name>
</gene>
<name>A0ABT0LIL7_9GAMM</name>
<protein>
    <submittedName>
        <fullName evidence="3">OmpA family protein</fullName>
    </submittedName>
</protein>
<organism evidence="3 4">
    <name type="scientific">Shewanella surugensis</name>
    <dbReference type="NCBI Taxonomy" id="212020"/>
    <lineage>
        <taxon>Bacteria</taxon>
        <taxon>Pseudomonadati</taxon>
        <taxon>Pseudomonadota</taxon>
        <taxon>Gammaproteobacteria</taxon>
        <taxon>Alteromonadales</taxon>
        <taxon>Shewanellaceae</taxon>
        <taxon>Shewanella</taxon>
    </lineage>
</organism>
<keyword evidence="4" id="KW-1185">Reference proteome</keyword>
<evidence type="ECO:0000259" key="2">
    <source>
        <dbReference type="PROSITE" id="PS51123"/>
    </source>
</evidence>
<dbReference type="Pfam" id="PF00691">
    <property type="entry name" value="OmpA"/>
    <property type="match status" value="1"/>
</dbReference>
<reference evidence="3 4" key="1">
    <citation type="submission" date="2022-01" db="EMBL/GenBank/DDBJ databases">
        <title>Whole genome-based taxonomy of the Shewanellaceae.</title>
        <authorList>
            <person name="Martin-Rodriguez A.J."/>
        </authorList>
    </citation>
    <scope>NUCLEOTIDE SEQUENCE [LARGE SCALE GENOMIC DNA]</scope>
    <source>
        <strain evidence="3 4">DSM 17177</strain>
    </source>
</reference>
<keyword evidence="1" id="KW-0472">Membrane</keyword>
<accession>A0ABT0LIL7</accession>
<comment type="caution">
    <text evidence="3">The sequence shown here is derived from an EMBL/GenBank/DDBJ whole genome shotgun (WGS) entry which is preliminary data.</text>
</comment>
<dbReference type="PANTHER" id="PTHR30329">
    <property type="entry name" value="STATOR ELEMENT OF FLAGELLAR MOTOR COMPLEX"/>
    <property type="match status" value="1"/>
</dbReference>